<evidence type="ECO:0000256" key="6">
    <source>
        <dbReference type="ARBA" id="ARBA00023136"/>
    </source>
</evidence>
<dbReference type="PANTHER" id="PTHR48022:SF45">
    <property type="entry name" value="MAJOR FACILITATOR SUPERFAMILY (MFS) PROFILE DOMAIN-CONTAINING PROTEIN-RELATED"/>
    <property type="match status" value="1"/>
</dbReference>
<comment type="catalytic activity">
    <reaction evidence="7">
        <text>myo-inositol(out) + H(+)(out) = myo-inositol(in) + H(+)(in)</text>
        <dbReference type="Rhea" id="RHEA:60364"/>
        <dbReference type="ChEBI" id="CHEBI:15378"/>
        <dbReference type="ChEBI" id="CHEBI:17268"/>
    </reaction>
</comment>
<dbReference type="PROSITE" id="PS50850">
    <property type="entry name" value="MFS"/>
    <property type="match status" value="1"/>
</dbReference>
<keyword evidence="4 10" id="KW-0812">Transmembrane</keyword>
<reference evidence="13" key="2">
    <citation type="submission" date="2013-12" db="EMBL/GenBank/DDBJ databases">
        <title>Evolution of pathogenesis and genome organization in the Tremellales.</title>
        <authorList>
            <person name="Cuomo C."/>
            <person name="Litvintseva A."/>
            <person name="Heitman J."/>
            <person name="Chen Y."/>
            <person name="Sun S."/>
            <person name="Springer D."/>
            <person name="Dromer F."/>
            <person name="Young S."/>
            <person name="Zeng Q."/>
            <person name="Chapman S."/>
            <person name="Gujja S."/>
            <person name="Saif S."/>
            <person name="Birren B."/>
        </authorList>
    </citation>
    <scope>NUCLEOTIDE SEQUENCE [LARGE SCALE GENOMIC DNA]</scope>
    <source>
        <strain evidence="13">CBS 10435</strain>
    </source>
</reference>
<dbReference type="PRINTS" id="PR00171">
    <property type="entry name" value="SUGRTRNSPORT"/>
</dbReference>
<feature type="transmembrane region" description="Helical" evidence="10">
    <location>
        <begin position="443"/>
        <end position="461"/>
    </location>
</feature>
<keyword evidence="13" id="KW-1185">Reference proteome</keyword>
<feature type="transmembrane region" description="Helical" evidence="10">
    <location>
        <begin position="189"/>
        <end position="210"/>
    </location>
</feature>
<protein>
    <recommendedName>
        <fullName evidence="11">Major facilitator superfamily (MFS) profile domain-containing protein</fullName>
    </recommendedName>
</protein>
<feature type="transmembrane region" description="Helical" evidence="10">
    <location>
        <begin position="343"/>
        <end position="366"/>
    </location>
</feature>
<feature type="transmembrane region" description="Helical" evidence="10">
    <location>
        <begin position="99"/>
        <end position="118"/>
    </location>
</feature>
<reference evidence="12 13" key="1">
    <citation type="submission" date="2013-07" db="EMBL/GenBank/DDBJ databases">
        <title>The Genome Sequence of Kwoniella mangroviensis CBS10435.</title>
        <authorList>
            <consortium name="The Broad Institute Genome Sequencing Platform"/>
            <person name="Cuomo C."/>
            <person name="Litvintseva A."/>
            <person name="Chen Y."/>
            <person name="Heitman J."/>
            <person name="Sun S."/>
            <person name="Springer D."/>
            <person name="Dromer F."/>
            <person name="Young S.K."/>
            <person name="Zeng Q."/>
            <person name="Gargeya S."/>
            <person name="Fitzgerald M."/>
            <person name="Abouelleil A."/>
            <person name="Alvarado L."/>
            <person name="Berlin A.M."/>
            <person name="Chapman S.B."/>
            <person name="Dewar J."/>
            <person name="Goldberg J."/>
            <person name="Griggs A."/>
            <person name="Gujja S."/>
            <person name="Hansen M."/>
            <person name="Howarth C."/>
            <person name="Imamovic A."/>
            <person name="Larimer J."/>
            <person name="McCowan C."/>
            <person name="Murphy C."/>
            <person name="Pearson M."/>
            <person name="Priest M."/>
            <person name="Roberts A."/>
            <person name="Saif S."/>
            <person name="Shea T."/>
            <person name="Sykes S."/>
            <person name="Wortman J."/>
            <person name="Nusbaum C."/>
            <person name="Birren B."/>
        </authorList>
    </citation>
    <scope>NUCLEOTIDE SEQUENCE [LARGE SCALE GENOMIC DNA]</scope>
    <source>
        <strain evidence="12 13">CBS 10435</strain>
    </source>
</reference>
<dbReference type="GO" id="GO:0016020">
    <property type="term" value="C:membrane"/>
    <property type="evidence" value="ECO:0007669"/>
    <property type="project" value="UniProtKB-SubCell"/>
</dbReference>
<name>A0A1B9IZ70_9TREE</name>
<evidence type="ECO:0000256" key="10">
    <source>
        <dbReference type="SAM" id="Phobius"/>
    </source>
</evidence>
<proteinExistence type="inferred from homology"/>
<feature type="transmembrane region" description="Helical" evidence="10">
    <location>
        <begin position="124"/>
        <end position="145"/>
    </location>
</feature>
<comment type="subcellular location">
    <subcellularLocation>
        <location evidence="1">Membrane</location>
        <topology evidence="1">Multi-pass membrane protein</topology>
    </subcellularLocation>
</comment>
<dbReference type="EMBL" id="KI669459">
    <property type="protein sequence ID" value="OCF60835.1"/>
    <property type="molecule type" value="Genomic_DNA"/>
</dbReference>
<dbReference type="Gene3D" id="1.20.1250.20">
    <property type="entry name" value="MFS general substrate transporter like domains"/>
    <property type="match status" value="1"/>
</dbReference>
<feature type="transmembrane region" description="Helical" evidence="10">
    <location>
        <begin position="15"/>
        <end position="34"/>
    </location>
</feature>
<dbReference type="AlphaFoldDB" id="A0A1B9IZ70"/>
<gene>
    <name evidence="12" type="ORF">L486_00475</name>
</gene>
<accession>A0A1B9IZ70</accession>
<dbReference type="Proteomes" id="UP000092583">
    <property type="component" value="Unassembled WGS sequence"/>
</dbReference>
<dbReference type="PANTHER" id="PTHR48022">
    <property type="entry name" value="PLASTIDIC GLUCOSE TRANSPORTER 4"/>
    <property type="match status" value="1"/>
</dbReference>
<evidence type="ECO:0000313" key="12">
    <source>
        <dbReference type="EMBL" id="OCF60835.1"/>
    </source>
</evidence>
<evidence type="ECO:0000256" key="2">
    <source>
        <dbReference type="ARBA" id="ARBA00010992"/>
    </source>
</evidence>
<feature type="transmembrane region" description="Helical" evidence="10">
    <location>
        <begin position="372"/>
        <end position="399"/>
    </location>
</feature>
<dbReference type="SUPFAM" id="SSF103473">
    <property type="entry name" value="MFS general substrate transporter"/>
    <property type="match status" value="1"/>
</dbReference>
<evidence type="ECO:0000256" key="8">
    <source>
        <dbReference type="RuleBase" id="RU003346"/>
    </source>
</evidence>
<feature type="transmembrane region" description="Helical" evidence="10">
    <location>
        <begin position="157"/>
        <end position="177"/>
    </location>
</feature>
<dbReference type="InterPro" id="IPR003663">
    <property type="entry name" value="Sugar/inositol_transpt"/>
</dbReference>
<feature type="region of interest" description="Disordered" evidence="9">
    <location>
        <begin position="510"/>
        <end position="530"/>
    </location>
</feature>
<keyword evidence="3 8" id="KW-0813">Transport</keyword>
<dbReference type="GO" id="GO:0005351">
    <property type="term" value="F:carbohydrate:proton symporter activity"/>
    <property type="evidence" value="ECO:0007669"/>
    <property type="project" value="TreeGrafter"/>
</dbReference>
<evidence type="ECO:0000256" key="5">
    <source>
        <dbReference type="ARBA" id="ARBA00022989"/>
    </source>
</evidence>
<evidence type="ECO:0000256" key="4">
    <source>
        <dbReference type="ARBA" id="ARBA00022692"/>
    </source>
</evidence>
<sequence>MKTLLGKRGEPLQELMNFCVVVPVFLAMGFSLSFGGGVTGYKTFYTLFPKIDTTTTKGAVKSHNSLIQGTTISSLNLGAAIGCLSTMYLGNKLGRRRTVVLGAIVAIIGTILQCSAYYLPQLIISRMVLGAGLGMMSSTVPVWQSETSKVHKRGHHVIIDGICIAAGIALSSWLTFGFSKAQTTSSWNWRLPCMTTGILAIVVLIFTFSFPESPRWLALKGRYEEAREVIAIVDDVDPQSEHTEYVLASITSVNEASAESASFSSLFKYGKEKMLYRLILASATQMFSQMSGSALITYYSEQLFSTVGLSHDLSKILGATDLTFKLICCSIPFFTIERAGRRRLLMIAASGMSTCMFCLAICGSQVTDDNLVPAYVAIVFAFIFVAFYPIGFLGVNFLYSQEVITTRYRAPASGISTAVHWLSAFVVALTTPIGFTSLGWKFYLVWGSVAVSIIPSVYFFYPETTGLSVEEIDQVFIDSPNVFSTVSLAEQRRKEKAQGVDLLEEHVERFPEDGKKAEERHEQALVDSRV</sequence>
<keyword evidence="5 10" id="KW-1133">Transmembrane helix</keyword>
<dbReference type="InterPro" id="IPR020846">
    <property type="entry name" value="MFS_dom"/>
</dbReference>
<evidence type="ECO:0000259" key="11">
    <source>
        <dbReference type="PROSITE" id="PS50850"/>
    </source>
</evidence>
<evidence type="ECO:0000256" key="7">
    <source>
        <dbReference type="ARBA" id="ARBA00049119"/>
    </source>
</evidence>
<evidence type="ECO:0000256" key="3">
    <source>
        <dbReference type="ARBA" id="ARBA00022448"/>
    </source>
</evidence>
<dbReference type="InterPro" id="IPR036259">
    <property type="entry name" value="MFS_trans_sf"/>
</dbReference>
<dbReference type="Pfam" id="PF00083">
    <property type="entry name" value="Sugar_tr"/>
    <property type="match status" value="1"/>
</dbReference>
<comment type="similarity">
    <text evidence="2 8">Belongs to the major facilitator superfamily. Sugar transporter (TC 2.A.1.1) family.</text>
</comment>
<feature type="domain" description="Major facilitator superfamily (MFS) profile" evidence="11">
    <location>
        <begin position="21"/>
        <end position="465"/>
    </location>
</feature>
<evidence type="ECO:0000256" key="9">
    <source>
        <dbReference type="SAM" id="MobiDB-lite"/>
    </source>
</evidence>
<dbReference type="STRING" id="1331196.A0A1B9IZ70"/>
<evidence type="ECO:0000313" key="13">
    <source>
        <dbReference type="Proteomes" id="UP000092583"/>
    </source>
</evidence>
<dbReference type="InterPro" id="IPR005828">
    <property type="entry name" value="MFS_sugar_transport-like"/>
</dbReference>
<feature type="transmembrane region" description="Helical" evidence="10">
    <location>
        <begin position="419"/>
        <end position="437"/>
    </location>
</feature>
<dbReference type="NCBIfam" id="TIGR00879">
    <property type="entry name" value="SP"/>
    <property type="match status" value="1"/>
</dbReference>
<keyword evidence="6 10" id="KW-0472">Membrane</keyword>
<dbReference type="OrthoDB" id="2544694at2759"/>
<evidence type="ECO:0000256" key="1">
    <source>
        <dbReference type="ARBA" id="ARBA00004141"/>
    </source>
</evidence>
<dbReference type="InterPro" id="IPR050360">
    <property type="entry name" value="MFS_Sugar_Transporters"/>
</dbReference>
<organism evidence="12 13">
    <name type="scientific">Kwoniella mangroviensis CBS 10435</name>
    <dbReference type="NCBI Taxonomy" id="1331196"/>
    <lineage>
        <taxon>Eukaryota</taxon>
        <taxon>Fungi</taxon>
        <taxon>Dikarya</taxon>
        <taxon>Basidiomycota</taxon>
        <taxon>Agaricomycotina</taxon>
        <taxon>Tremellomycetes</taxon>
        <taxon>Tremellales</taxon>
        <taxon>Cryptococcaceae</taxon>
        <taxon>Kwoniella</taxon>
    </lineage>
</organism>
<feature type="transmembrane region" description="Helical" evidence="10">
    <location>
        <begin position="66"/>
        <end position="87"/>
    </location>
</feature>